<feature type="region of interest" description="Disordered" evidence="4">
    <location>
        <begin position="152"/>
        <end position="173"/>
    </location>
</feature>
<evidence type="ECO:0000256" key="3">
    <source>
        <dbReference type="PROSITE-ProRule" id="PRU00497"/>
    </source>
</evidence>
<protein>
    <submittedName>
        <fullName evidence="6">Cuticular protein RR-1</fullName>
    </submittedName>
</protein>
<feature type="compositionally biased region" description="Polar residues" evidence="4">
    <location>
        <begin position="152"/>
        <end position="164"/>
    </location>
</feature>
<dbReference type="InterPro" id="IPR050468">
    <property type="entry name" value="Cuticle_Struct_Prot"/>
</dbReference>
<evidence type="ECO:0000256" key="1">
    <source>
        <dbReference type="ARBA" id="ARBA00022460"/>
    </source>
</evidence>
<dbReference type="PANTHER" id="PTHR10380">
    <property type="entry name" value="CUTICLE PROTEIN"/>
    <property type="match status" value="1"/>
</dbReference>
<evidence type="ECO:0000256" key="2">
    <source>
        <dbReference type="ARBA" id="ARBA00022729"/>
    </source>
</evidence>
<name>A0A4U7BHH4_SPOLT</name>
<evidence type="ECO:0000256" key="4">
    <source>
        <dbReference type="SAM" id="MobiDB-lite"/>
    </source>
</evidence>
<feature type="signal peptide" evidence="5">
    <location>
        <begin position="1"/>
        <end position="17"/>
    </location>
</feature>
<dbReference type="EMBL" id="CM008392">
    <property type="protein sequence ID" value="TKX27727.1"/>
    <property type="molecule type" value="Genomic_DNA"/>
</dbReference>
<gene>
    <name evidence="6" type="ORF">BJG85_SLAki013</name>
</gene>
<reference evidence="6" key="1">
    <citation type="journal article" date="2017" name="Nat. Ecol. Evol.">
        <title>Genomic adaptation to polyphagy and insecticides in a major East Asian noctuid pest.</title>
        <authorList>
            <person name="Cheng T."/>
            <person name="Wu J."/>
            <person name="Wu Y."/>
            <person name="Chilukuri R.V."/>
            <person name="Huang L."/>
            <person name="Yamamoto K."/>
            <person name="Feng L."/>
            <person name="Li W."/>
            <person name="Chen Z."/>
            <person name="Guo H."/>
            <person name="Liu J."/>
            <person name="Li S."/>
            <person name="Wang X."/>
            <person name="Peng L."/>
            <person name="Liu D."/>
            <person name="Guo Y."/>
            <person name="Fu B."/>
            <person name="Li Z."/>
            <person name="Liu C."/>
            <person name="Chen Y."/>
            <person name="Tomar A."/>
            <person name="Hilliou F."/>
            <person name="Montagne N."/>
            <person name="Jacquin-Joly E."/>
            <person name="d'Alencon E."/>
            <person name="Seth R.K."/>
            <person name="Bhatnagar R.K."/>
            <person name="Jouraku A."/>
            <person name="Shiotsuki T."/>
            <person name="Kadono-Okuda K."/>
            <person name="Promboon A."/>
            <person name="Smagghe G."/>
            <person name="Arunkumar K.P."/>
            <person name="Kishino H."/>
            <person name="Goldsmith M.R."/>
            <person name="Feng Q."/>
            <person name="Xia Q."/>
            <person name="Mita K."/>
        </authorList>
    </citation>
    <scope>NUCLEOTIDE SEQUENCE [LARGE SCALE GENOMIC DNA]</scope>
    <source>
        <strain evidence="6">Ishihara</strain>
        <tissue evidence="6">Whole body</tissue>
    </source>
</reference>
<evidence type="ECO:0000313" key="6">
    <source>
        <dbReference type="EMBL" id="TKX27727.1"/>
    </source>
</evidence>
<dbReference type="InterPro" id="IPR031311">
    <property type="entry name" value="CHIT_BIND_RR_consensus"/>
</dbReference>
<proteinExistence type="predicted"/>
<dbReference type="Pfam" id="PF00379">
    <property type="entry name" value="Chitin_bind_4"/>
    <property type="match status" value="1"/>
</dbReference>
<evidence type="ECO:0000256" key="5">
    <source>
        <dbReference type="SAM" id="SignalP"/>
    </source>
</evidence>
<keyword evidence="1 3" id="KW-0193">Cuticle</keyword>
<dbReference type="InterPro" id="IPR000618">
    <property type="entry name" value="Insect_cuticle"/>
</dbReference>
<dbReference type="AlphaFoldDB" id="A0A4U7BHH4"/>
<dbReference type="PANTHER" id="PTHR10380:SF192">
    <property type="entry name" value="GEO02312P1"/>
    <property type="match status" value="1"/>
</dbReference>
<accession>A0A4U7BHH4</accession>
<dbReference type="PRINTS" id="PR00947">
    <property type="entry name" value="CUTICLE"/>
</dbReference>
<dbReference type="PROSITE" id="PS00233">
    <property type="entry name" value="CHIT_BIND_RR_1"/>
    <property type="match status" value="1"/>
</dbReference>
<dbReference type="GO" id="GO:0008010">
    <property type="term" value="F:structural constituent of chitin-based larval cuticle"/>
    <property type="evidence" value="ECO:0007669"/>
    <property type="project" value="TreeGrafter"/>
</dbReference>
<keyword evidence="2 5" id="KW-0732">Signal</keyword>
<organism evidence="6">
    <name type="scientific">Spodoptera litura</name>
    <name type="common">Asian cotton leafworm</name>
    <dbReference type="NCBI Taxonomy" id="69820"/>
    <lineage>
        <taxon>Eukaryota</taxon>
        <taxon>Metazoa</taxon>
        <taxon>Ecdysozoa</taxon>
        <taxon>Arthropoda</taxon>
        <taxon>Hexapoda</taxon>
        <taxon>Insecta</taxon>
        <taxon>Pterygota</taxon>
        <taxon>Neoptera</taxon>
        <taxon>Endopterygota</taxon>
        <taxon>Lepidoptera</taxon>
        <taxon>Glossata</taxon>
        <taxon>Ditrysia</taxon>
        <taxon>Noctuoidea</taxon>
        <taxon>Noctuidae</taxon>
        <taxon>Amphipyrinae</taxon>
        <taxon>Spodoptera</taxon>
    </lineage>
</organism>
<dbReference type="PROSITE" id="PS51155">
    <property type="entry name" value="CHIT_BIND_RR_2"/>
    <property type="match status" value="1"/>
</dbReference>
<dbReference type="GO" id="GO:0062129">
    <property type="term" value="C:chitin-based extracellular matrix"/>
    <property type="evidence" value="ECO:0007669"/>
    <property type="project" value="TreeGrafter"/>
</dbReference>
<sequence length="173" mass="18391">MIVTEFIVLALVSAASSARLDNVFLPPNARSSSGANAGLQTPYGGAAYSGGQAYGGNQAEILRYENEINEEGYHYAFETSDGTKAEQQGRVYPGAQPEEGSLAVSGSYSYVGDDGQTYTVTYIADENGYRAEGAHLPTPPPIPAEILKSLQYTDSTQGTYQSRKSSYDADAGY</sequence>
<feature type="chain" id="PRO_5020787838" evidence="5">
    <location>
        <begin position="18"/>
        <end position="173"/>
    </location>
</feature>